<organism evidence="2 3">
    <name type="scientific">Pseudarcicella hirudinis</name>
    <dbReference type="NCBI Taxonomy" id="1079859"/>
    <lineage>
        <taxon>Bacteria</taxon>
        <taxon>Pseudomonadati</taxon>
        <taxon>Bacteroidota</taxon>
        <taxon>Cytophagia</taxon>
        <taxon>Cytophagales</taxon>
        <taxon>Flectobacillaceae</taxon>
        <taxon>Pseudarcicella</taxon>
    </lineage>
</organism>
<feature type="transmembrane region" description="Helical" evidence="1">
    <location>
        <begin position="104"/>
        <end position="124"/>
    </location>
</feature>
<accession>A0A1I5SUA5</accession>
<sequence>MWLKPDKYKKFSFDKIILAVIILIITAFYYFADLLDNPVLPVCIFHKFTGFYCPGCGGQRAFQALLHRKPLDALQYNPLIYIILPLIFLKVLQELFPGYYLNRLIPGKTFFWSVICLICAFWILRNVQFYPFNLLAPKN</sequence>
<dbReference type="RefSeq" id="WP_092016745.1">
    <property type="nucleotide sequence ID" value="NZ_FOXH01000005.1"/>
</dbReference>
<protein>
    <recommendedName>
        <fullName evidence="4">DUF2752 domain-containing protein</fullName>
    </recommendedName>
</protein>
<keyword evidence="1" id="KW-0812">Transmembrane</keyword>
<keyword evidence="1" id="KW-0472">Membrane</keyword>
<gene>
    <name evidence="2" type="ORF">SAMN04515674_105217</name>
</gene>
<dbReference type="EMBL" id="FOXH01000005">
    <property type="protein sequence ID" value="SFP74394.1"/>
    <property type="molecule type" value="Genomic_DNA"/>
</dbReference>
<dbReference type="InterPro" id="IPR021215">
    <property type="entry name" value="DUF2752"/>
</dbReference>
<dbReference type="Pfam" id="PF10825">
    <property type="entry name" value="DUF2752"/>
    <property type="match status" value="1"/>
</dbReference>
<evidence type="ECO:0000313" key="3">
    <source>
        <dbReference type="Proteomes" id="UP000199306"/>
    </source>
</evidence>
<keyword evidence="1" id="KW-1133">Transmembrane helix</keyword>
<dbReference type="OrthoDB" id="9815897at2"/>
<dbReference type="Proteomes" id="UP000199306">
    <property type="component" value="Unassembled WGS sequence"/>
</dbReference>
<evidence type="ECO:0000313" key="2">
    <source>
        <dbReference type="EMBL" id="SFP74394.1"/>
    </source>
</evidence>
<evidence type="ECO:0008006" key="4">
    <source>
        <dbReference type="Google" id="ProtNLM"/>
    </source>
</evidence>
<feature type="transmembrane region" description="Helical" evidence="1">
    <location>
        <begin position="74"/>
        <end position="92"/>
    </location>
</feature>
<evidence type="ECO:0000256" key="1">
    <source>
        <dbReference type="SAM" id="Phobius"/>
    </source>
</evidence>
<name>A0A1I5SUA5_9BACT</name>
<feature type="transmembrane region" description="Helical" evidence="1">
    <location>
        <begin position="12"/>
        <end position="32"/>
    </location>
</feature>
<keyword evidence="3" id="KW-1185">Reference proteome</keyword>
<reference evidence="2 3" key="1">
    <citation type="submission" date="2016-10" db="EMBL/GenBank/DDBJ databases">
        <authorList>
            <person name="de Groot N.N."/>
        </authorList>
    </citation>
    <scope>NUCLEOTIDE SEQUENCE [LARGE SCALE GENOMIC DNA]</scope>
    <source>
        <strain evidence="3">E92,LMG 26720,CCM 7988</strain>
    </source>
</reference>
<dbReference type="STRING" id="1079859.SAMN04515674_105217"/>
<dbReference type="AlphaFoldDB" id="A0A1I5SUA5"/>
<proteinExistence type="predicted"/>